<dbReference type="Gene3D" id="3.40.50.150">
    <property type="entry name" value="Vaccinia Virus protein VP39"/>
    <property type="match status" value="1"/>
</dbReference>
<feature type="chain" id="PRO_5045987748" description="Protein-L-isoaspartate O-methyltransferase" evidence="3">
    <location>
        <begin position="25"/>
        <end position="298"/>
    </location>
</feature>
<dbReference type="EMBL" id="JBBPBN010000025">
    <property type="protein sequence ID" value="KAK9008784.1"/>
    <property type="molecule type" value="Genomic_DNA"/>
</dbReference>
<keyword evidence="5" id="KW-1185">Reference proteome</keyword>
<dbReference type="NCBIfam" id="TIGR00080">
    <property type="entry name" value="pimt"/>
    <property type="match status" value="1"/>
</dbReference>
<protein>
    <recommendedName>
        <fullName evidence="2">Protein-L-isoaspartate O-methyltransferase</fullName>
        <ecNumber evidence="2">2.1.1.77</ecNumber>
    </recommendedName>
</protein>
<gene>
    <name evidence="4" type="ORF">V6N11_080262</name>
</gene>
<comment type="caution">
    <text evidence="4">The sequence shown here is derived from an EMBL/GenBank/DDBJ whole genome shotgun (WGS) entry which is preliminary data.</text>
</comment>
<dbReference type="Pfam" id="PF01135">
    <property type="entry name" value="PCMT"/>
    <property type="match status" value="1"/>
</dbReference>
<dbReference type="EC" id="2.1.1.77" evidence="2"/>
<name>A0ABR2R7M5_9ROSI</name>
<keyword evidence="2" id="KW-0489">Methyltransferase</keyword>
<dbReference type="Proteomes" id="UP001396334">
    <property type="component" value="Unassembled WGS sequence"/>
</dbReference>
<dbReference type="CDD" id="cd02440">
    <property type="entry name" value="AdoMet_MTases"/>
    <property type="match status" value="1"/>
</dbReference>
<evidence type="ECO:0000256" key="1">
    <source>
        <dbReference type="ARBA" id="ARBA00005369"/>
    </source>
</evidence>
<evidence type="ECO:0000313" key="5">
    <source>
        <dbReference type="Proteomes" id="UP001396334"/>
    </source>
</evidence>
<reference evidence="4 5" key="1">
    <citation type="journal article" date="2024" name="G3 (Bethesda)">
        <title>Genome assembly of Hibiscus sabdariffa L. provides insights into metabolisms of medicinal natural products.</title>
        <authorList>
            <person name="Kim T."/>
        </authorList>
    </citation>
    <scope>NUCLEOTIDE SEQUENCE [LARGE SCALE GENOMIC DNA]</scope>
    <source>
        <strain evidence="4">TK-2024</strain>
        <tissue evidence="4">Old leaves</tissue>
    </source>
</reference>
<dbReference type="InterPro" id="IPR000682">
    <property type="entry name" value="PCMT"/>
</dbReference>
<proteinExistence type="inferred from homology"/>
<keyword evidence="3" id="KW-0732">Signal</keyword>
<dbReference type="PROSITE" id="PS01279">
    <property type="entry name" value="PCMT"/>
    <property type="match status" value="1"/>
</dbReference>
<keyword evidence="2" id="KW-0949">S-adenosyl-L-methionine</keyword>
<evidence type="ECO:0000313" key="4">
    <source>
        <dbReference type="EMBL" id="KAK9008784.1"/>
    </source>
</evidence>
<evidence type="ECO:0000256" key="2">
    <source>
        <dbReference type="RuleBase" id="RU003802"/>
    </source>
</evidence>
<dbReference type="InterPro" id="IPR029063">
    <property type="entry name" value="SAM-dependent_MTases_sf"/>
</dbReference>
<organism evidence="4 5">
    <name type="scientific">Hibiscus sabdariffa</name>
    <name type="common">roselle</name>
    <dbReference type="NCBI Taxonomy" id="183260"/>
    <lineage>
        <taxon>Eukaryota</taxon>
        <taxon>Viridiplantae</taxon>
        <taxon>Streptophyta</taxon>
        <taxon>Embryophyta</taxon>
        <taxon>Tracheophyta</taxon>
        <taxon>Spermatophyta</taxon>
        <taxon>Magnoliopsida</taxon>
        <taxon>eudicotyledons</taxon>
        <taxon>Gunneridae</taxon>
        <taxon>Pentapetalae</taxon>
        <taxon>rosids</taxon>
        <taxon>malvids</taxon>
        <taxon>Malvales</taxon>
        <taxon>Malvaceae</taxon>
        <taxon>Malvoideae</taxon>
        <taxon>Hibiscus</taxon>
    </lineage>
</organism>
<dbReference type="PANTHER" id="PTHR11579">
    <property type="entry name" value="PROTEIN-L-ISOASPARTATE O-METHYLTRANSFERASE"/>
    <property type="match status" value="1"/>
</dbReference>
<accession>A0ABR2R7M5</accession>
<dbReference type="SUPFAM" id="SSF53335">
    <property type="entry name" value="S-adenosyl-L-methionine-dependent methyltransferases"/>
    <property type="match status" value="1"/>
</dbReference>
<comment type="similarity">
    <text evidence="1 2">Belongs to the methyltransferase superfamily. L-isoaspartyl/D-aspartyl protein methyltransferase family.</text>
</comment>
<comment type="catalytic activity">
    <reaction evidence="2">
        <text>[protein]-L-isoaspartate + S-adenosyl-L-methionine = [protein]-L-isoaspartate alpha-methyl ester + S-adenosyl-L-homocysteine</text>
        <dbReference type="Rhea" id="RHEA:12705"/>
        <dbReference type="Rhea" id="RHEA-COMP:12143"/>
        <dbReference type="Rhea" id="RHEA-COMP:12144"/>
        <dbReference type="ChEBI" id="CHEBI:57856"/>
        <dbReference type="ChEBI" id="CHEBI:59789"/>
        <dbReference type="ChEBI" id="CHEBI:90596"/>
        <dbReference type="ChEBI" id="CHEBI:90598"/>
        <dbReference type="EC" id="2.1.1.77"/>
    </reaction>
</comment>
<sequence>MEGPVCRVAWGYYVLLAISIGAHCTISSDNFTFPSTLDPQTRPVAAADVEANEPAMLSIPMIACYSSLSERNSSGSGINKNKQMVEQLQQYGVFSSKKVAEVMETVDRALFVADGTPAYVDSPMAIGYSATISAPHMHATCLQLLEQNLQPGMHALDVGSGTGYLTACFAIMVGSQGRAVGVEHIPELVSSSIKHIEKSAAAPLLKEGSLSVHVADGREGWPEHAPYDAIHVGAAAPEIPQPLIDQLKPGGRMVIPVGKMFQDLNVVDKNLDGSVSIRSEISVRYVPLTSRDAQLKGY</sequence>
<evidence type="ECO:0000256" key="3">
    <source>
        <dbReference type="SAM" id="SignalP"/>
    </source>
</evidence>
<feature type="signal peptide" evidence="3">
    <location>
        <begin position="1"/>
        <end position="24"/>
    </location>
</feature>
<keyword evidence="2" id="KW-0808">Transferase</keyword>
<dbReference type="PANTHER" id="PTHR11579:SF28">
    <property type="entry name" value="PROTEIN-L-ISOASPARTATE O-METHYLTRANSFERASE 1"/>
    <property type="match status" value="1"/>
</dbReference>